<protein>
    <submittedName>
        <fullName evidence="1">Uncharacterized protein</fullName>
    </submittedName>
</protein>
<gene>
    <name evidence="1" type="ORF">Taro_024872</name>
</gene>
<name>A0A843VLP1_COLES</name>
<accession>A0A843VLP1</accession>
<comment type="caution">
    <text evidence="1">The sequence shown here is derived from an EMBL/GenBank/DDBJ whole genome shotgun (WGS) entry which is preliminary data.</text>
</comment>
<sequence length="128" mass="14158">MFSRFRGPVLGCQPMMAPACVASRPGGVRGPGWFCLWALDLVELVWLVRSGQFFPERCLGGSGEGSLRIGLCCFCSPACCSVLSDGPCCLVVGLCILVKVLPRIALCRFWWRFFPGVLRFLLLWPVRD</sequence>
<dbReference type="Proteomes" id="UP000652761">
    <property type="component" value="Unassembled WGS sequence"/>
</dbReference>
<evidence type="ECO:0000313" key="2">
    <source>
        <dbReference type="Proteomes" id="UP000652761"/>
    </source>
</evidence>
<reference evidence="1" key="1">
    <citation type="submission" date="2017-07" db="EMBL/GenBank/DDBJ databases">
        <title>Taro Niue Genome Assembly and Annotation.</title>
        <authorList>
            <person name="Atibalentja N."/>
            <person name="Keating K."/>
            <person name="Fields C.J."/>
        </authorList>
    </citation>
    <scope>NUCLEOTIDE SEQUENCE</scope>
    <source>
        <strain evidence="1">Niue_2</strain>
        <tissue evidence="1">Leaf</tissue>
    </source>
</reference>
<evidence type="ECO:0000313" key="1">
    <source>
        <dbReference type="EMBL" id="MQL92259.1"/>
    </source>
</evidence>
<proteinExistence type="predicted"/>
<dbReference type="EMBL" id="NMUH01001428">
    <property type="protein sequence ID" value="MQL92259.1"/>
    <property type="molecule type" value="Genomic_DNA"/>
</dbReference>
<dbReference type="AlphaFoldDB" id="A0A843VLP1"/>
<keyword evidence="2" id="KW-1185">Reference proteome</keyword>
<organism evidence="1 2">
    <name type="scientific">Colocasia esculenta</name>
    <name type="common">Wild taro</name>
    <name type="synonym">Arum esculentum</name>
    <dbReference type="NCBI Taxonomy" id="4460"/>
    <lineage>
        <taxon>Eukaryota</taxon>
        <taxon>Viridiplantae</taxon>
        <taxon>Streptophyta</taxon>
        <taxon>Embryophyta</taxon>
        <taxon>Tracheophyta</taxon>
        <taxon>Spermatophyta</taxon>
        <taxon>Magnoliopsida</taxon>
        <taxon>Liliopsida</taxon>
        <taxon>Araceae</taxon>
        <taxon>Aroideae</taxon>
        <taxon>Colocasieae</taxon>
        <taxon>Colocasia</taxon>
    </lineage>
</organism>